<dbReference type="Proteomes" id="UP001189429">
    <property type="component" value="Unassembled WGS sequence"/>
</dbReference>
<organism evidence="2 3">
    <name type="scientific">Prorocentrum cordatum</name>
    <dbReference type="NCBI Taxonomy" id="2364126"/>
    <lineage>
        <taxon>Eukaryota</taxon>
        <taxon>Sar</taxon>
        <taxon>Alveolata</taxon>
        <taxon>Dinophyceae</taxon>
        <taxon>Prorocentrales</taxon>
        <taxon>Prorocentraceae</taxon>
        <taxon>Prorocentrum</taxon>
    </lineage>
</organism>
<name>A0ABN9RUT9_9DINO</name>
<feature type="region of interest" description="Disordered" evidence="1">
    <location>
        <begin position="25"/>
        <end position="92"/>
    </location>
</feature>
<evidence type="ECO:0000256" key="1">
    <source>
        <dbReference type="SAM" id="MobiDB-lite"/>
    </source>
</evidence>
<gene>
    <name evidence="2" type="ORF">PCOR1329_LOCUS23945</name>
</gene>
<keyword evidence="3" id="KW-1185">Reference proteome</keyword>
<evidence type="ECO:0000313" key="2">
    <source>
        <dbReference type="EMBL" id="CAK0823100.1"/>
    </source>
</evidence>
<feature type="compositionally biased region" description="Basic residues" evidence="1">
    <location>
        <begin position="62"/>
        <end position="79"/>
    </location>
</feature>
<proteinExistence type="predicted"/>
<comment type="caution">
    <text evidence="2">The sequence shown here is derived from an EMBL/GenBank/DDBJ whole genome shotgun (WGS) entry which is preliminary data.</text>
</comment>
<sequence>MDEPLEAVAQAHSEVAIPVGETATLQGMLADPPEPQQPAEKKWQQEELRPVQAAAASSSAGKRPKAATHYGPARRHRYACRSSGRQRGDADKCSNLGLYRRHASGYDI</sequence>
<dbReference type="EMBL" id="CAUYUJ010008180">
    <property type="protein sequence ID" value="CAK0823100.1"/>
    <property type="molecule type" value="Genomic_DNA"/>
</dbReference>
<accession>A0ABN9RUT9</accession>
<feature type="compositionally biased region" description="Basic and acidic residues" evidence="1">
    <location>
        <begin position="39"/>
        <end position="49"/>
    </location>
</feature>
<evidence type="ECO:0000313" key="3">
    <source>
        <dbReference type="Proteomes" id="UP001189429"/>
    </source>
</evidence>
<reference evidence="2" key="1">
    <citation type="submission" date="2023-10" db="EMBL/GenBank/DDBJ databases">
        <authorList>
            <person name="Chen Y."/>
            <person name="Shah S."/>
            <person name="Dougan E. K."/>
            <person name="Thang M."/>
            <person name="Chan C."/>
        </authorList>
    </citation>
    <scope>NUCLEOTIDE SEQUENCE [LARGE SCALE GENOMIC DNA]</scope>
</reference>
<protein>
    <submittedName>
        <fullName evidence="2">Uncharacterized protein</fullName>
    </submittedName>
</protein>